<sequence length="711" mass="78714">MGYDWEQFGRRGLDVASAMTSLAFSTVKDGTKLGFSVARDVASNTIGVTAATFDRVVFGGHVTAPVLEGAVSSAITFAERLTLAPIYFGEYISTASLRAAHSSIDILSVIFPGSSEASFSLVSFITLVKREWDSPEFSANMPAKRYGLTEVVRALIAWVALQGVTQEWQEKIWFNYLQEIQVYDHTSGPQLKRTPSRIRVTSDVIFPGNRGQLIAADIGEARTTRQRSSSTLSIGKLSISSMSSFKWKDTRIEPPTRSIAEVKANLRRFSKMVLAGYGGASLLFFGIDPLFTSRTVKAPTHSNEKDAEEAQLESAVNAAEAEASGNQTSPVYLENDSSEYSRSWWDILMGKHDKEIFESSVHHGDLDQSNAETRLRATAVIGIERQMPRFWVLTDHDRRQVVLILRGTMSLNELAVDLTCEPAEFQPASSKSHEERDDHLFYAGRHTPGTKSKRQSCSSTSPIYHVHGGMLRMARVMGEIGKPVHLAVMDALIRNPEYELILSGHSLGAGVATLLALMWADPTTCLTVNSSGLPVDRPVAVYCVAPPCLVDAELSRLAAKLVVSFVYSNDIVSRISLGSIRDMRNASLWLCDANEKSGGKEGYVSVTQRARQWKSGHGSPNDPEWFLSVRKTLEVNMQMADLFPPGRVLWAMRDVDLHSSHRLSSSPKDHDKLRLFEVLDVKKVFSQVVFSRNMLGAHMPHRYDSILHELL</sequence>
<name>A0ACB8AGG4_9AGAM</name>
<comment type="caution">
    <text evidence="1">The sequence shown here is derived from an EMBL/GenBank/DDBJ whole genome shotgun (WGS) entry which is preliminary data.</text>
</comment>
<evidence type="ECO:0000313" key="2">
    <source>
        <dbReference type="Proteomes" id="UP000790377"/>
    </source>
</evidence>
<dbReference type="EMBL" id="MU267651">
    <property type="protein sequence ID" value="KAH7912444.1"/>
    <property type="molecule type" value="Genomic_DNA"/>
</dbReference>
<reference evidence="1" key="1">
    <citation type="journal article" date="2021" name="New Phytol.">
        <title>Evolutionary innovations through gain and loss of genes in the ectomycorrhizal Boletales.</title>
        <authorList>
            <person name="Wu G."/>
            <person name="Miyauchi S."/>
            <person name="Morin E."/>
            <person name="Kuo A."/>
            <person name="Drula E."/>
            <person name="Varga T."/>
            <person name="Kohler A."/>
            <person name="Feng B."/>
            <person name="Cao Y."/>
            <person name="Lipzen A."/>
            <person name="Daum C."/>
            <person name="Hundley H."/>
            <person name="Pangilinan J."/>
            <person name="Johnson J."/>
            <person name="Barry K."/>
            <person name="LaButti K."/>
            <person name="Ng V."/>
            <person name="Ahrendt S."/>
            <person name="Min B."/>
            <person name="Choi I.G."/>
            <person name="Park H."/>
            <person name="Plett J.M."/>
            <person name="Magnuson J."/>
            <person name="Spatafora J.W."/>
            <person name="Nagy L.G."/>
            <person name="Henrissat B."/>
            <person name="Grigoriev I.V."/>
            <person name="Yang Z.L."/>
            <person name="Xu J."/>
            <person name="Martin F.M."/>
        </authorList>
    </citation>
    <scope>NUCLEOTIDE SEQUENCE</scope>
    <source>
        <strain evidence="1">ATCC 28755</strain>
    </source>
</reference>
<gene>
    <name evidence="1" type="ORF">BJ138DRAFT_1148322</name>
</gene>
<keyword evidence="2" id="KW-1185">Reference proteome</keyword>
<dbReference type="Proteomes" id="UP000790377">
    <property type="component" value="Unassembled WGS sequence"/>
</dbReference>
<proteinExistence type="predicted"/>
<protein>
    <submittedName>
        <fullName evidence="1">Uncharacterized protein</fullName>
    </submittedName>
</protein>
<organism evidence="1 2">
    <name type="scientific">Hygrophoropsis aurantiaca</name>
    <dbReference type="NCBI Taxonomy" id="72124"/>
    <lineage>
        <taxon>Eukaryota</taxon>
        <taxon>Fungi</taxon>
        <taxon>Dikarya</taxon>
        <taxon>Basidiomycota</taxon>
        <taxon>Agaricomycotina</taxon>
        <taxon>Agaricomycetes</taxon>
        <taxon>Agaricomycetidae</taxon>
        <taxon>Boletales</taxon>
        <taxon>Coniophorineae</taxon>
        <taxon>Hygrophoropsidaceae</taxon>
        <taxon>Hygrophoropsis</taxon>
    </lineage>
</organism>
<accession>A0ACB8AGG4</accession>
<evidence type="ECO:0000313" key="1">
    <source>
        <dbReference type="EMBL" id="KAH7912444.1"/>
    </source>
</evidence>